<dbReference type="Proteomes" id="UP000824633">
    <property type="component" value="Chromosome"/>
</dbReference>
<keyword evidence="4" id="KW-1185">Reference proteome</keyword>
<organism evidence="3 4">
    <name type="scientific">Clostridium gelidum</name>
    <dbReference type="NCBI Taxonomy" id="704125"/>
    <lineage>
        <taxon>Bacteria</taxon>
        <taxon>Bacillati</taxon>
        <taxon>Bacillota</taxon>
        <taxon>Clostridia</taxon>
        <taxon>Eubacteriales</taxon>
        <taxon>Clostridiaceae</taxon>
        <taxon>Clostridium</taxon>
    </lineage>
</organism>
<name>A0ABN6J1L5_9CLOT</name>
<dbReference type="EMBL" id="AP024849">
    <property type="protein sequence ID" value="BCZ48247.1"/>
    <property type="molecule type" value="Genomic_DNA"/>
</dbReference>
<proteinExistence type="predicted"/>
<gene>
    <name evidence="3" type="ORF">psyc5s11_43140</name>
</gene>
<evidence type="ECO:0000313" key="3">
    <source>
        <dbReference type="EMBL" id="BCZ48247.1"/>
    </source>
</evidence>
<dbReference type="InterPro" id="IPR028098">
    <property type="entry name" value="Glyco_trans_4-like_N"/>
</dbReference>
<accession>A0ABN6J1L5</accession>
<sequence length="363" mass="41683">MCNKNILYLTRTMGLGGTEKVILQLCEGLKDDFNKIVVASRGGLHEDVLNKSGITHYKISDFENKNPIVILKTIIELIKIIKSEDIDIVHSHHRMGTFYTNIVAKLIKVKVVHTAHNTFNDKKMFTKLALKNVEIIAVGEKVKENLVDFYKIKNSNVKVIYNGIKQEKNTCQKVIEELSTLKENGFYIVGNIGRLSKQKGMEYFIKSIPQIIEKEHKIRFVIVGDGELREELECLTKKINIEDSIIFLGYRDDITNVINHLDLVVLSSLWEGLPLTPIETFMQGKTIVATDVDGTGEIVENGFNGILINSRSENEIAEAVLRLYRNDGMKKQMEKRALETYINKFTYERFIDKYRNFYNDLIK</sequence>
<feature type="domain" description="Glycosyl transferase family 1" evidence="1">
    <location>
        <begin position="182"/>
        <end position="337"/>
    </location>
</feature>
<reference evidence="4" key="1">
    <citation type="submission" date="2021-07" db="EMBL/GenBank/DDBJ databases">
        <title>Complete genome sequencing of a Clostridium isolate.</title>
        <authorList>
            <person name="Ueki A."/>
            <person name="Tonouchi A."/>
        </authorList>
    </citation>
    <scope>NUCLEOTIDE SEQUENCE [LARGE SCALE GENOMIC DNA]</scope>
    <source>
        <strain evidence="4">C5S11</strain>
    </source>
</reference>
<evidence type="ECO:0000313" key="4">
    <source>
        <dbReference type="Proteomes" id="UP000824633"/>
    </source>
</evidence>
<evidence type="ECO:0000259" key="1">
    <source>
        <dbReference type="Pfam" id="PF00534"/>
    </source>
</evidence>
<dbReference type="SUPFAM" id="SSF53756">
    <property type="entry name" value="UDP-Glycosyltransferase/glycogen phosphorylase"/>
    <property type="match status" value="1"/>
</dbReference>
<dbReference type="Pfam" id="PF00534">
    <property type="entry name" value="Glycos_transf_1"/>
    <property type="match status" value="1"/>
</dbReference>
<dbReference type="InterPro" id="IPR001296">
    <property type="entry name" value="Glyco_trans_1"/>
</dbReference>
<evidence type="ECO:0000259" key="2">
    <source>
        <dbReference type="Pfam" id="PF13439"/>
    </source>
</evidence>
<dbReference type="RefSeq" id="WP_224034518.1">
    <property type="nucleotide sequence ID" value="NZ_AP024849.1"/>
</dbReference>
<dbReference type="PANTHER" id="PTHR12526">
    <property type="entry name" value="GLYCOSYLTRANSFERASE"/>
    <property type="match status" value="1"/>
</dbReference>
<dbReference type="Gene3D" id="3.40.50.2000">
    <property type="entry name" value="Glycogen Phosphorylase B"/>
    <property type="match status" value="2"/>
</dbReference>
<keyword evidence="3" id="KW-0808">Transferase</keyword>
<dbReference type="GO" id="GO:0016740">
    <property type="term" value="F:transferase activity"/>
    <property type="evidence" value="ECO:0007669"/>
    <property type="project" value="UniProtKB-KW"/>
</dbReference>
<protein>
    <submittedName>
        <fullName evidence="3">Glycosyl transferase family 1</fullName>
    </submittedName>
</protein>
<dbReference type="Pfam" id="PF13439">
    <property type="entry name" value="Glyco_transf_4"/>
    <property type="match status" value="1"/>
</dbReference>
<dbReference type="PANTHER" id="PTHR12526:SF638">
    <property type="entry name" value="SPORE COAT PROTEIN SA"/>
    <property type="match status" value="1"/>
</dbReference>
<feature type="domain" description="Glycosyltransferase subfamily 4-like N-terminal" evidence="2">
    <location>
        <begin position="16"/>
        <end position="165"/>
    </location>
</feature>
<dbReference type="CDD" id="cd03801">
    <property type="entry name" value="GT4_PimA-like"/>
    <property type="match status" value="1"/>
</dbReference>